<gene>
    <name evidence="2" type="ORF">MCYG_01703</name>
</gene>
<dbReference type="Proteomes" id="UP000002035">
    <property type="component" value="Unassembled WGS sequence"/>
</dbReference>
<dbReference type="GeneID" id="9227748"/>
<organism evidence="2 3">
    <name type="scientific">Arthroderma otae (strain ATCC MYA-4605 / CBS 113480)</name>
    <name type="common">Microsporum canis</name>
    <dbReference type="NCBI Taxonomy" id="554155"/>
    <lineage>
        <taxon>Eukaryota</taxon>
        <taxon>Fungi</taxon>
        <taxon>Dikarya</taxon>
        <taxon>Ascomycota</taxon>
        <taxon>Pezizomycotina</taxon>
        <taxon>Eurotiomycetes</taxon>
        <taxon>Eurotiomycetidae</taxon>
        <taxon>Onygenales</taxon>
        <taxon>Arthrodermataceae</taxon>
        <taxon>Microsporum</taxon>
    </lineage>
</organism>
<dbReference type="InterPro" id="IPR008030">
    <property type="entry name" value="NmrA-like"/>
</dbReference>
<proteinExistence type="predicted"/>
<dbReference type="OrthoDB" id="5356836at2759"/>
<protein>
    <submittedName>
        <fullName evidence="2">Nitrogen metabolite repression regulator NmrA</fullName>
    </submittedName>
</protein>
<keyword evidence="3" id="KW-1185">Reference proteome</keyword>
<dbReference type="Gene3D" id="3.90.25.10">
    <property type="entry name" value="UDP-galactose 4-epimerase, domain 1"/>
    <property type="match status" value="1"/>
</dbReference>
<reference evidence="3" key="1">
    <citation type="journal article" date="2012" name="MBio">
        <title>Comparative genome analysis of Trichophyton rubrum and related dermatophytes reveals candidate genes involved in infection.</title>
        <authorList>
            <person name="Martinez D.A."/>
            <person name="Oliver B.G."/>
            <person name="Graeser Y."/>
            <person name="Goldberg J.M."/>
            <person name="Li W."/>
            <person name="Martinez-Rossi N.M."/>
            <person name="Monod M."/>
            <person name="Shelest E."/>
            <person name="Barton R.C."/>
            <person name="Birch E."/>
            <person name="Brakhage A.A."/>
            <person name="Chen Z."/>
            <person name="Gurr S.J."/>
            <person name="Heiman D."/>
            <person name="Heitman J."/>
            <person name="Kosti I."/>
            <person name="Rossi A."/>
            <person name="Saif S."/>
            <person name="Samalova M."/>
            <person name="Saunders C.W."/>
            <person name="Shea T."/>
            <person name="Summerbell R.C."/>
            <person name="Xu J."/>
            <person name="Young S."/>
            <person name="Zeng Q."/>
            <person name="Birren B.W."/>
            <person name="Cuomo C.A."/>
            <person name="White T.C."/>
        </authorList>
    </citation>
    <scope>NUCLEOTIDE SEQUENCE [LARGE SCALE GENOMIC DNA]</scope>
    <source>
        <strain evidence="3">ATCC MYA-4605 / CBS 113480</strain>
    </source>
</reference>
<accession>C5FHQ4</accession>
<feature type="domain" description="NmrA-like" evidence="1">
    <location>
        <begin position="4"/>
        <end position="40"/>
    </location>
</feature>
<dbReference type="RefSeq" id="XP_002848769.1">
    <property type="nucleotide sequence ID" value="XM_002848723.1"/>
</dbReference>
<dbReference type="HOGENOM" id="CLU_1703790_0_0_1"/>
<dbReference type="STRING" id="554155.C5FHQ4"/>
<dbReference type="AlphaFoldDB" id="C5FHQ4"/>
<dbReference type="VEuPathDB" id="FungiDB:MCYG_01703"/>
<dbReference type="eggNOG" id="ENOG502QTW1">
    <property type="taxonomic scope" value="Eukaryota"/>
</dbReference>
<dbReference type="Pfam" id="PF05368">
    <property type="entry name" value="NmrA"/>
    <property type="match status" value="1"/>
</dbReference>
<evidence type="ECO:0000313" key="2">
    <source>
        <dbReference type="EMBL" id="EEQ28884.1"/>
    </source>
</evidence>
<dbReference type="EMBL" id="DS995702">
    <property type="protein sequence ID" value="EEQ28884.1"/>
    <property type="molecule type" value="Genomic_DNA"/>
</dbReference>
<evidence type="ECO:0000313" key="3">
    <source>
        <dbReference type="Proteomes" id="UP000002035"/>
    </source>
</evidence>
<name>C5FHQ4_ARTOC</name>
<evidence type="ECO:0000259" key="1">
    <source>
        <dbReference type="Pfam" id="PF05368"/>
    </source>
</evidence>
<sequence length="154" mass="16431">MPQAKTIAIVNATGRQAASLIRVAAAVGYDVRAQVHTLEGVIPQDTVPGAGAVSALQPSPALSLLAIAHASGALVIHNLEGIEVLFGQMKAPYFPNPEFHTPARTSLEPGPDGVIPLPVVEEARSLWEGWRSMEEYAREAFPVEEEANGLDWML</sequence>